<keyword evidence="2" id="KW-1185">Reference proteome</keyword>
<gene>
    <name evidence="1" type="ORF">CEXT_159811</name>
</gene>
<evidence type="ECO:0000313" key="1">
    <source>
        <dbReference type="EMBL" id="GIY48415.1"/>
    </source>
</evidence>
<accession>A0AAV4TQK2</accession>
<comment type="caution">
    <text evidence="1">The sequence shown here is derived from an EMBL/GenBank/DDBJ whole genome shotgun (WGS) entry which is preliminary data.</text>
</comment>
<organism evidence="1 2">
    <name type="scientific">Caerostris extrusa</name>
    <name type="common">Bark spider</name>
    <name type="synonym">Caerostris bankana</name>
    <dbReference type="NCBI Taxonomy" id="172846"/>
    <lineage>
        <taxon>Eukaryota</taxon>
        <taxon>Metazoa</taxon>
        <taxon>Ecdysozoa</taxon>
        <taxon>Arthropoda</taxon>
        <taxon>Chelicerata</taxon>
        <taxon>Arachnida</taxon>
        <taxon>Araneae</taxon>
        <taxon>Araneomorphae</taxon>
        <taxon>Entelegynae</taxon>
        <taxon>Araneoidea</taxon>
        <taxon>Araneidae</taxon>
        <taxon>Caerostris</taxon>
    </lineage>
</organism>
<protein>
    <submittedName>
        <fullName evidence="1">Uncharacterized protein</fullName>
    </submittedName>
</protein>
<reference evidence="1 2" key="1">
    <citation type="submission" date="2021-06" db="EMBL/GenBank/DDBJ databases">
        <title>Caerostris extrusa draft genome.</title>
        <authorList>
            <person name="Kono N."/>
            <person name="Arakawa K."/>
        </authorList>
    </citation>
    <scope>NUCLEOTIDE SEQUENCE [LARGE SCALE GENOMIC DNA]</scope>
</reference>
<name>A0AAV4TQK2_CAEEX</name>
<dbReference type="EMBL" id="BPLR01011713">
    <property type="protein sequence ID" value="GIY48415.1"/>
    <property type="molecule type" value="Genomic_DNA"/>
</dbReference>
<sequence length="162" mass="18852">MDVCASSAITITHHCARRATREEMEYYLYNHIWSLEFRGLTSSRDHQSNAFRGCLVGTDGVGGGFTIKVMAHRKEPQILKMKLCRSPTLRDRWRDKQGGEQLNGARTSFPVICSSVNGINFAHRRADQWMFVFPPRLKITHHCARRATREEITYYLHNRIWI</sequence>
<dbReference type="Proteomes" id="UP001054945">
    <property type="component" value="Unassembled WGS sequence"/>
</dbReference>
<evidence type="ECO:0000313" key="2">
    <source>
        <dbReference type="Proteomes" id="UP001054945"/>
    </source>
</evidence>
<dbReference type="AlphaFoldDB" id="A0AAV4TQK2"/>
<proteinExistence type="predicted"/>